<evidence type="ECO:0000256" key="8">
    <source>
        <dbReference type="PIRSR" id="PIRSR000705-3"/>
    </source>
</evidence>
<dbReference type="SUPFAM" id="SSF52540">
    <property type="entry name" value="P-loop containing nucleoside triphosphate hydrolases"/>
    <property type="match status" value="1"/>
</dbReference>
<evidence type="ECO:0000259" key="9">
    <source>
        <dbReference type="Pfam" id="PF01712"/>
    </source>
</evidence>
<keyword evidence="4 10" id="KW-0418">Kinase</keyword>
<organism evidence="10 11">
    <name type="scientific">Oceanithermus desulfurans NBRC 100063</name>
    <dbReference type="NCBI Taxonomy" id="1227550"/>
    <lineage>
        <taxon>Bacteria</taxon>
        <taxon>Thermotogati</taxon>
        <taxon>Deinococcota</taxon>
        <taxon>Deinococci</taxon>
        <taxon>Thermales</taxon>
        <taxon>Thermaceae</taxon>
        <taxon>Oceanithermus</taxon>
    </lineage>
</organism>
<dbReference type="RefSeq" id="WP_147147804.1">
    <property type="nucleotide sequence ID" value="NZ_BJXN01000011.1"/>
</dbReference>
<name>A0A511RKT5_9DEIN</name>
<dbReference type="PIRSF" id="PIRSF000705">
    <property type="entry name" value="DNK"/>
    <property type="match status" value="1"/>
</dbReference>
<feature type="domain" description="Deoxynucleoside kinase" evidence="9">
    <location>
        <begin position="3"/>
        <end position="195"/>
    </location>
</feature>
<evidence type="ECO:0000256" key="4">
    <source>
        <dbReference type="ARBA" id="ARBA00022777"/>
    </source>
</evidence>
<reference evidence="10 11" key="1">
    <citation type="submission" date="2019-07" db="EMBL/GenBank/DDBJ databases">
        <title>Whole genome shotgun sequence of Oceanithermus desulfurans NBRC 100063.</title>
        <authorList>
            <person name="Hosoyama A."/>
            <person name="Uohara A."/>
            <person name="Ohji S."/>
            <person name="Ichikawa N."/>
        </authorList>
    </citation>
    <scope>NUCLEOTIDE SEQUENCE [LARGE SCALE GENOMIC DNA]</scope>
    <source>
        <strain evidence="10 11">NBRC 100063</strain>
    </source>
</reference>
<evidence type="ECO:0000256" key="7">
    <source>
        <dbReference type="PIRSR" id="PIRSR000705-2"/>
    </source>
</evidence>
<dbReference type="Proteomes" id="UP000321827">
    <property type="component" value="Unassembled WGS sequence"/>
</dbReference>
<dbReference type="InterPro" id="IPR050566">
    <property type="entry name" value="Deoxyribonucleoside_kinase"/>
</dbReference>
<feature type="binding site" evidence="8">
    <location>
        <begin position="136"/>
        <end position="140"/>
    </location>
    <ligand>
        <name>ATP</name>
        <dbReference type="ChEBI" id="CHEBI:30616"/>
    </ligand>
</feature>
<comment type="similarity">
    <text evidence="1">Belongs to the DCK/DGK family.</text>
</comment>
<feature type="binding site" evidence="7">
    <location>
        <position position="79"/>
    </location>
    <ligand>
        <name>substrate</name>
    </ligand>
</feature>
<comment type="caution">
    <text evidence="10">The sequence shown here is derived from an EMBL/GenBank/DDBJ whole genome shotgun (WGS) entry which is preliminary data.</text>
</comment>
<proteinExistence type="inferred from homology"/>
<evidence type="ECO:0000256" key="2">
    <source>
        <dbReference type="ARBA" id="ARBA00022679"/>
    </source>
</evidence>
<dbReference type="PANTHER" id="PTHR10513:SF35">
    <property type="entry name" value="DEOXYADENOSINE KINASE"/>
    <property type="match status" value="1"/>
</dbReference>
<evidence type="ECO:0000256" key="5">
    <source>
        <dbReference type="ARBA" id="ARBA00022840"/>
    </source>
</evidence>
<protein>
    <submittedName>
        <fullName evidence="10">Deoxyguanosine kinase</fullName>
    </submittedName>
</protein>
<dbReference type="PANTHER" id="PTHR10513">
    <property type="entry name" value="DEOXYNUCLEOSIDE KINASE"/>
    <property type="match status" value="1"/>
</dbReference>
<keyword evidence="5 8" id="KW-0067">ATP-binding</keyword>
<dbReference type="CDD" id="cd01673">
    <property type="entry name" value="dNK"/>
    <property type="match status" value="1"/>
</dbReference>
<dbReference type="FunFam" id="3.40.50.300:FF:000659">
    <property type="entry name" value="Deoxyguanosine kinase"/>
    <property type="match status" value="1"/>
</dbReference>
<dbReference type="GO" id="GO:0005737">
    <property type="term" value="C:cytoplasm"/>
    <property type="evidence" value="ECO:0007669"/>
    <property type="project" value="TreeGrafter"/>
</dbReference>
<dbReference type="AlphaFoldDB" id="A0A511RKT5"/>
<keyword evidence="2" id="KW-0808">Transferase</keyword>
<feature type="binding site" evidence="8">
    <location>
        <begin position="7"/>
        <end position="15"/>
    </location>
    <ligand>
        <name>ATP</name>
        <dbReference type="ChEBI" id="CHEBI:30616"/>
    </ligand>
</feature>
<feature type="binding site" evidence="7">
    <location>
        <position position="43"/>
    </location>
    <ligand>
        <name>substrate</name>
    </ligand>
</feature>
<evidence type="ECO:0000256" key="6">
    <source>
        <dbReference type="PIRSR" id="PIRSR000705-1"/>
    </source>
</evidence>
<keyword evidence="3 8" id="KW-0547">Nucleotide-binding</keyword>
<dbReference type="InterPro" id="IPR027417">
    <property type="entry name" value="P-loop_NTPase"/>
</dbReference>
<dbReference type="Gene3D" id="3.40.50.300">
    <property type="entry name" value="P-loop containing nucleotide triphosphate hydrolases"/>
    <property type="match status" value="1"/>
</dbReference>
<evidence type="ECO:0000313" key="10">
    <source>
        <dbReference type="EMBL" id="GEM90235.1"/>
    </source>
</evidence>
<evidence type="ECO:0000256" key="3">
    <source>
        <dbReference type="ARBA" id="ARBA00022741"/>
    </source>
</evidence>
<dbReference type="InterPro" id="IPR031314">
    <property type="entry name" value="DNK_dom"/>
</dbReference>
<dbReference type="Pfam" id="PF01712">
    <property type="entry name" value="dNK"/>
    <property type="match status" value="1"/>
</dbReference>
<dbReference type="GO" id="GO:0019136">
    <property type="term" value="F:deoxynucleoside kinase activity"/>
    <property type="evidence" value="ECO:0007669"/>
    <property type="project" value="InterPro"/>
</dbReference>
<feature type="binding site" evidence="7">
    <location>
        <position position="84"/>
    </location>
    <ligand>
        <name>substrate</name>
    </ligand>
</feature>
<feature type="binding site" evidence="8">
    <location>
        <begin position="180"/>
        <end position="182"/>
    </location>
    <ligand>
        <name>ATP</name>
        <dbReference type="ChEBI" id="CHEBI:30616"/>
    </ligand>
</feature>
<evidence type="ECO:0000256" key="1">
    <source>
        <dbReference type="ARBA" id="ARBA00007420"/>
    </source>
</evidence>
<dbReference type="InterPro" id="IPR002624">
    <property type="entry name" value="DCK/DGK"/>
</dbReference>
<feature type="binding site" evidence="7">
    <location>
        <position position="31"/>
    </location>
    <ligand>
        <name>substrate</name>
    </ligand>
</feature>
<dbReference type="GO" id="GO:0005524">
    <property type="term" value="F:ATP binding"/>
    <property type="evidence" value="ECO:0007669"/>
    <property type="project" value="UniProtKB-KW"/>
</dbReference>
<sequence>MYIAIAGNIGSGKSTLTRLLAARYRLHPVYEAVEENPYLADFYLDMRRWAFHSQVFFLAKRLDQHLSEINPRRRVVQDRTVFEDAHVFARNLRQQGHFSDRDWATYTALFQGVARALRQPDLLIYIHAGVETLKARIAKRGRDYERAIPEAYLAALAQLYEEWVGGLKDVPVLTLPGDELDFVENPEDRRWIYQQLEVRGLQPFELFE</sequence>
<evidence type="ECO:0000313" key="11">
    <source>
        <dbReference type="Proteomes" id="UP000321827"/>
    </source>
</evidence>
<accession>A0A511RKT5</accession>
<dbReference type="OrthoDB" id="9776634at2"/>
<feature type="active site" description="Proton acceptor" evidence="6">
    <location>
        <position position="78"/>
    </location>
</feature>
<feature type="binding site" evidence="7">
    <location>
        <position position="145"/>
    </location>
    <ligand>
        <name>substrate</name>
    </ligand>
</feature>
<dbReference type="EMBL" id="BJXN01000011">
    <property type="protein sequence ID" value="GEM90235.1"/>
    <property type="molecule type" value="Genomic_DNA"/>
</dbReference>
<feature type="binding site" evidence="7">
    <location>
        <position position="54"/>
    </location>
    <ligand>
        <name>substrate</name>
    </ligand>
</feature>
<gene>
    <name evidence="10" type="ORF">ODE01S_16690</name>
</gene>